<gene>
    <name evidence="2" type="ORF">HLV38_01480</name>
</gene>
<proteinExistence type="predicted"/>
<organism evidence="2 3">
    <name type="scientific">Berryella wangjianweii</name>
    <dbReference type="NCBI Taxonomy" id="2734634"/>
    <lineage>
        <taxon>Bacteria</taxon>
        <taxon>Bacillati</taxon>
        <taxon>Actinomycetota</taxon>
        <taxon>Coriobacteriia</taxon>
        <taxon>Eggerthellales</taxon>
        <taxon>Eggerthellaceae</taxon>
        <taxon>Berryella</taxon>
    </lineage>
</organism>
<dbReference type="Pfam" id="PF00535">
    <property type="entry name" value="Glycos_transf_2"/>
    <property type="match status" value="1"/>
</dbReference>
<evidence type="ECO:0000259" key="1">
    <source>
        <dbReference type="Pfam" id="PF00535"/>
    </source>
</evidence>
<protein>
    <submittedName>
        <fullName evidence="2">Glycosyltransferase family 2 protein</fullName>
    </submittedName>
</protein>
<dbReference type="RefSeq" id="WP_173163663.1">
    <property type="nucleotide sequence ID" value="NZ_CP053716.1"/>
</dbReference>
<dbReference type="CDD" id="cd00761">
    <property type="entry name" value="Glyco_tranf_GTA_type"/>
    <property type="match status" value="1"/>
</dbReference>
<dbReference type="InterPro" id="IPR029044">
    <property type="entry name" value="Nucleotide-diphossugar_trans"/>
</dbReference>
<dbReference type="PANTHER" id="PTHR22916">
    <property type="entry name" value="GLYCOSYLTRANSFERASE"/>
    <property type="match status" value="1"/>
</dbReference>
<evidence type="ECO:0000313" key="3">
    <source>
        <dbReference type="Proteomes" id="UP000503297"/>
    </source>
</evidence>
<accession>A0A6M8J2S1</accession>
<keyword evidence="2" id="KW-0808">Transferase</keyword>
<dbReference type="Proteomes" id="UP000503297">
    <property type="component" value="Chromosome"/>
</dbReference>
<keyword evidence="3" id="KW-1185">Reference proteome</keyword>
<dbReference type="SUPFAM" id="SSF53448">
    <property type="entry name" value="Nucleotide-diphospho-sugar transferases"/>
    <property type="match status" value="1"/>
</dbReference>
<dbReference type="EMBL" id="CP053716">
    <property type="protein sequence ID" value="QKF06943.1"/>
    <property type="molecule type" value="Genomic_DNA"/>
</dbReference>
<dbReference type="AlphaFoldDB" id="A0A6M8J2S1"/>
<reference evidence="3" key="1">
    <citation type="submission" date="2020-05" db="EMBL/GenBank/DDBJ databases">
        <title>Novel species in genus Nocardioides.</title>
        <authorList>
            <person name="Zhang G."/>
        </authorList>
    </citation>
    <scope>NUCLEOTIDE SEQUENCE [LARGE SCALE GENOMIC DNA]</scope>
    <source>
        <strain evidence="3">zg-1050</strain>
    </source>
</reference>
<evidence type="ECO:0000313" key="2">
    <source>
        <dbReference type="EMBL" id="QKF06943.1"/>
    </source>
</evidence>
<dbReference type="GO" id="GO:0016758">
    <property type="term" value="F:hexosyltransferase activity"/>
    <property type="evidence" value="ECO:0007669"/>
    <property type="project" value="UniProtKB-ARBA"/>
</dbReference>
<sequence length="343" mass="39688">MKTISFALPCYNSAAYMDTCIESILAFRDDADDIEILVVDDGSTKDDTAAKADEWARRHPDCIRAIHQENGGHGAAVNAGLAHARGVYFKVVDSDDWLDEQAMRTVMDFLRQQARESQPIDMVVANYVYEKVFENATLTVDYRNVLPVGRTFGWDEVGSFKVSQFLLMHSVIYRTQLLRDIHLELPRHTFYVDNIFVYVPLPHVRTIRYFDVDMYRYFIGREGQSVNEEIMRGRMDQQIRVTKQMIDEVDLDADVSSDPLRRYMESYLSVMLSICTVFLRMTNTPQANADLAEVWDYLRRTRPAMYARIRGNLLNRLLNLPGEAGRRFALGGYRVARKLFKFN</sequence>
<dbReference type="Gene3D" id="3.90.550.10">
    <property type="entry name" value="Spore Coat Polysaccharide Biosynthesis Protein SpsA, Chain A"/>
    <property type="match status" value="1"/>
</dbReference>
<dbReference type="KEGG" id="bwa:HLV38_01480"/>
<name>A0A6M8J2S1_9ACTN</name>
<dbReference type="InterPro" id="IPR001173">
    <property type="entry name" value="Glyco_trans_2-like"/>
</dbReference>
<feature type="domain" description="Glycosyltransferase 2-like" evidence="1">
    <location>
        <begin position="5"/>
        <end position="112"/>
    </location>
</feature>
<dbReference type="PANTHER" id="PTHR22916:SF3">
    <property type="entry name" value="UDP-GLCNAC:BETAGAL BETA-1,3-N-ACETYLGLUCOSAMINYLTRANSFERASE-LIKE PROTEIN 1"/>
    <property type="match status" value="1"/>
</dbReference>